<evidence type="ECO:0000313" key="3">
    <source>
        <dbReference type="Proteomes" id="UP001159405"/>
    </source>
</evidence>
<reference evidence="2 3" key="1">
    <citation type="submission" date="2022-05" db="EMBL/GenBank/DDBJ databases">
        <authorList>
            <consortium name="Genoscope - CEA"/>
            <person name="William W."/>
        </authorList>
    </citation>
    <scope>NUCLEOTIDE SEQUENCE [LARGE SCALE GENOMIC DNA]</scope>
</reference>
<feature type="compositionally biased region" description="Gly residues" evidence="1">
    <location>
        <begin position="321"/>
        <end position="332"/>
    </location>
</feature>
<feature type="region of interest" description="Disordered" evidence="1">
    <location>
        <begin position="1"/>
        <end position="97"/>
    </location>
</feature>
<name>A0ABN8S284_9CNID</name>
<dbReference type="Proteomes" id="UP001159405">
    <property type="component" value="Unassembled WGS sequence"/>
</dbReference>
<feature type="compositionally biased region" description="Basic residues" evidence="1">
    <location>
        <begin position="256"/>
        <end position="268"/>
    </location>
</feature>
<feature type="region of interest" description="Disordered" evidence="1">
    <location>
        <begin position="236"/>
        <end position="275"/>
    </location>
</feature>
<feature type="compositionally biased region" description="Polar residues" evidence="1">
    <location>
        <begin position="1"/>
        <end position="18"/>
    </location>
</feature>
<evidence type="ECO:0000256" key="1">
    <source>
        <dbReference type="SAM" id="MobiDB-lite"/>
    </source>
</evidence>
<feature type="compositionally biased region" description="Low complexity" evidence="1">
    <location>
        <begin position="82"/>
        <end position="92"/>
    </location>
</feature>
<evidence type="ECO:0000313" key="2">
    <source>
        <dbReference type="EMBL" id="CAH3185822.1"/>
    </source>
</evidence>
<proteinExistence type="predicted"/>
<sequence>MARQKPSNSKHVLYTTQSRPKKRQGPASSPVGNGSPEQSAGSSSVTASRRPENNSPVEGAGTVEQSRTPQPARPVARPLIPTRPATSTPTRSDQILAPLDLTPVNRQEATASASSINSPAALTSMEQIKQFFATQGEFNKQLEQRLEELKHQTSGKRSKQVQRPRKELSAHVRDVYCSLTSEDGEDVKWDLSQDFNHRNNQVVHAAIIDEVRSTGISATVSLIRAAIRTHFKTKKRQKKIKQGNKEKQVLKEQRIRSRKNTKRLKRQKALVQSTSIPNEEKRRFIDCMNVEYMSSEHSVSEDNADEENSSEDDNVPKKKGSVGGLFLGGAKN</sequence>
<dbReference type="InterPro" id="IPR028101">
    <property type="entry name" value="DUF4616"/>
</dbReference>
<dbReference type="PANTHER" id="PTHR14375">
    <property type="entry name" value="SIMILAR TO RIKEN CDNA 4931414P19"/>
    <property type="match status" value="1"/>
</dbReference>
<organism evidence="2 3">
    <name type="scientific">Porites lobata</name>
    <dbReference type="NCBI Taxonomy" id="104759"/>
    <lineage>
        <taxon>Eukaryota</taxon>
        <taxon>Metazoa</taxon>
        <taxon>Cnidaria</taxon>
        <taxon>Anthozoa</taxon>
        <taxon>Hexacorallia</taxon>
        <taxon>Scleractinia</taxon>
        <taxon>Fungiina</taxon>
        <taxon>Poritidae</taxon>
        <taxon>Porites</taxon>
    </lineage>
</organism>
<feature type="compositionally biased region" description="Acidic residues" evidence="1">
    <location>
        <begin position="302"/>
        <end position="313"/>
    </location>
</feature>
<protein>
    <submittedName>
        <fullName evidence="2">Uncharacterized protein</fullName>
    </submittedName>
</protein>
<dbReference type="PANTHER" id="PTHR14375:SF2">
    <property type="entry name" value="SIMILAR TO RIKEN CDNA 4931414P19"/>
    <property type="match status" value="1"/>
</dbReference>
<keyword evidence="3" id="KW-1185">Reference proteome</keyword>
<comment type="caution">
    <text evidence="2">The sequence shown here is derived from an EMBL/GenBank/DDBJ whole genome shotgun (WGS) entry which is preliminary data.</text>
</comment>
<feature type="compositionally biased region" description="Polar residues" evidence="1">
    <location>
        <begin position="26"/>
        <end position="47"/>
    </location>
</feature>
<dbReference type="EMBL" id="CALNXK010000446">
    <property type="protein sequence ID" value="CAH3185822.1"/>
    <property type="molecule type" value="Genomic_DNA"/>
</dbReference>
<feature type="region of interest" description="Disordered" evidence="1">
    <location>
        <begin position="295"/>
        <end position="332"/>
    </location>
</feature>
<accession>A0ABN8S284</accession>
<feature type="compositionally biased region" description="Basic and acidic residues" evidence="1">
    <location>
        <begin position="243"/>
        <end position="255"/>
    </location>
</feature>
<gene>
    <name evidence="2" type="ORF">PLOB_00033434</name>
</gene>